<organism evidence="3 4">
    <name type="scientific">Agrilactobacillus composti DSM 18527 = JCM 14202</name>
    <dbReference type="NCBI Taxonomy" id="1423734"/>
    <lineage>
        <taxon>Bacteria</taxon>
        <taxon>Bacillati</taxon>
        <taxon>Bacillota</taxon>
        <taxon>Bacilli</taxon>
        <taxon>Lactobacillales</taxon>
        <taxon>Lactobacillaceae</taxon>
        <taxon>Agrilactobacillus</taxon>
    </lineage>
</organism>
<feature type="compositionally biased region" description="Polar residues" evidence="1">
    <location>
        <begin position="191"/>
        <end position="202"/>
    </location>
</feature>
<dbReference type="STRING" id="1423734.FC83_GL000557"/>
<keyword evidence="4" id="KW-1185">Reference proteome</keyword>
<dbReference type="AlphaFoldDB" id="X0PH28"/>
<feature type="region of interest" description="Disordered" evidence="1">
    <location>
        <begin position="191"/>
        <end position="251"/>
    </location>
</feature>
<dbReference type="PATRIC" id="fig|1423734.3.peg.563"/>
<dbReference type="PROSITE" id="PS51257">
    <property type="entry name" value="PROKAR_LIPOPROTEIN"/>
    <property type="match status" value="1"/>
</dbReference>
<evidence type="ECO:0000313" key="3">
    <source>
        <dbReference type="EMBL" id="KRM31875.1"/>
    </source>
</evidence>
<keyword evidence="2" id="KW-0732">Signal</keyword>
<accession>X0PH28</accession>
<reference evidence="3 4" key="1">
    <citation type="journal article" date="2015" name="Genome Announc.">
        <title>Expanding the biotechnology potential of lactobacilli through comparative genomics of 213 strains and associated genera.</title>
        <authorList>
            <person name="Sun Z."/>
            <person name="Harris H.M."/>
            <person name="McCann A."/>
            <person name="Guo C."/>
            <person name="Argimon S."/>
            <person name="Zhang W."/>
            <person name="Yang X."/>
            <person name="Jeffery I.B."/>
            <person name="Cooney J.C."/>
            <person name="Kagawa T.F."/>
            <person name="Liu W."/>
            <person name="Song Y."/>
            <person name="Salvetti E."/>
            <person name="Wrobel A."/>
            <person name="Rasinkangas P."/>
            <person name="Parkhill J."/>
            <person name="Rea M.C."/>
            <person name="O'Sullivan O."/>
            <person name="Ritari J."/>
            <person name="Douillard F.P."/>
            <person name="Paul Ross R."/>
            <person name="Yang R."/>
            <person name="Briner A.E."/>
            <person name="Felis G.E."/>
            <person name="de Vos W.M."/>
            <person name="Barrangou R."/>
            <person name="Klaenhammer T.R."/>
            <person name="Caufield P.W."/>
            <person name="Cui Y."/>
            <person name="Zhang H."/>
            <person name="O'Toole P.W."/>
        </authorList>
    </citation>
    <scope>NUCLEOTIDE SEQUENCE [LARGE SCALE GENOMIC DNA]</scope>
    <source>
        <strain evidence="3 4">DSM 18527</strain>
    </source>
</reference>
<feature type="compositionally biased region" description="Low complexity" evidence="1">
    <location>
        <begin position="203"/>
        <end position="221"/>
    </location>
</feature>
<dbReference type="EMBL" id="AZGA01000074">
    <property type="protein sequence ID" value="KRM31875.1"/>
    <property type="molecule type" value="Genomic_DNA"/>
</dbReference>
<dbReference type="OrthoDB" id="2328476at2"/>
<evidence type="ECO:0000256" key="2">
    <source>
        <dbReference type="SAM" id="SignalP"/>
    </source>
</evidence>
<feature type="signal peptide" evidence="2">
    <location>
        <begin position="1"/>
        <end position="18"/>
    </location>
</feature>
<protein>
    <recommendedName>
        <fullName evidence="5">Lipoprotein</fullName>
    </recommendedName>
</protein>
<sequence length="300" mass="31451">MKKTIMMLLTSAALLLVAAGCSNGNSSQSKSTNNGTYDTALANGKKAVSDDQFAQAEAYYKTASQIKTNDPKSSAYNKQAKALADAQKNITDLDFSKALANLKIVTNTPDGLSAMNSKAKTLTNRVNTIVKNRKSLSKLYDTAKTAYSQGNVEQADANLSQLLSQDYIGQDAYADIRLDALTLKSNNSANAAKSGQTMSQVPATSTTASSSSTSAAATSSSDAPAAEQSKAASGGEYTSSDNTVDGKAVTAQQIQTARDQLKSQGVDTAAWSNQDITQAIQNAAKDGRTTVKESDMTNFK</sequence>
<evidence type="ECO:0000256" key="1">
    <source>
        <dbReference type="SAM" id="MobiDB-lite"/>
    </source>
</evidence>
<name>X0PH28_9LACO</name>
<evidence type="ECO:0000313" key="4">
    <source>
        <dbReference type="Proteomes" id="UP000051236"/>
    </source>
</evidence>
<dbReference type="Proteomes" id="UP000051236">
    <property type="component" value="Unassembled WGS sequence"/>
</dbReference>
<feature type="chain" id="PRO_5038345822" description="Lipoprotein" evidence="2">
    <location>
        <begin position="19"/>
        <end position="300"/>
    </location>
</feature>
<gene>
    <name evidence="3" type="ORF">FC83_GL000557</name>
</gene>
<proteinExistence type="predicted"/>
<comment type="caution">
    <text evidence="3">The sequence shown here is derived from an EMBL/GenBank/DDBJ whole genome shotgun (WGS) entry which is preliminary data.</text>
</comment>
<dbReference type="RefSeq" id="WP_035455076.1">
    <property type="nucleotide sequence ID" value="NZ_AZGA01000074.1"/>
</dbReference>
<evidence type="ECO:0008006" key="5">
    <source>
        <dbReference type="Google" id="ProtNLM"/>
    </source>
</evidence>